<comment type="caution">
    <text evidence="1">The sequence shown here is derived from an EMBL/GenBank/DDBJ whole genome shotgun (WGS) entry which is preliminary data.</text>
</comment>
<reference evidence="1 2" key="1">
    <citation type="submission" date="2019-05" db="EMBL/GenBank/DDBJ databases">
        <title>Another draft genome of Portunus trituberculatus and its Hox gene families provides insights of decapod evolution.</title>
        <authorList>
            <person name="Jeong J.-H."/>
            <person name="Song I."/>
            <person name="Kim S."/>
            <person name="Choi T."/>
            <person name="Kim D."/>
            <person name="Ryu S."/>
            <person name="Kim W."/>
        </authorList>
    </citation>
    <scope>NUCLEOTIDE SEQUENCE [LARGE SCALE GENOMIC DNA]</scope>
    <source>
        <tissue evidence="1">Muscle</tissue>
    </source>
</reference>
<gene>
    <name evidence="1" type="ORF">E2C01_098635</name>
</gene>
<name>A0A5B7K7G6_PORTR</name>
<organism evidence="1 2">
    <name type="scientific">Portunus trituberculatus</name>
    <name type="common">Swimming crab</name>
    <name type="synonym">Neptunus trituberculatus</name>
    <dbReference type="NCBI Taxonomy" id="210409"/>
    <lineage>
        <taxon>Eukaryota</taxon>
        <taxon>Metazoa</taxon>
        <taxon>Ecdysozoa</taxon>
        <taxon>Arthropoda</taxon>
        <taxon>Crustacea</taxon>
        <taxon>Multicrustacea</taxon>
        <taxon>Malacostraca</taxon>
        <taxon>Eumalacostraca</taxon>
        <taxon>Eucarida</taxon>
        <taxon>Decapoda</taxon>
        <taxon>Pleocyemata</taxon>
        <taxon>Brachyura</taxon>
        <taxon>Eubrachyura</taxon>
        <taxon>Portunoidea</taxon>
        <taxon>Portunidae</taxon>
        <taxon>Portuninae</taxon>
        <taxon>Portunus</taxon>
    </lineage>
</organism>
<dbReference type="AlphaFoldDB" id="A0A5B7K7G6"/>
<keyword evidence="2" id="KW-1185">Reference proteome</keyword>
<evidence type="ECO:0000313" key="2">
    <source>
        <dbReference type="Proteomes" id="UP000324222"/>
    </source>
</evidence>
<protein>
    <submittedName>
        <fullName evidence="1">Uncharacterized protein</fullName>
    </submittedName>
</protein>
<proteinExistence type="predicted"/>
<sequence length="48" mass="5524">MDHRVHAWRIEFKLGGPRAAARRTTWLPVWESPSAILFVLPSVLVARE</sequence>
<accession>A0A5B7K7G6</accession>
<dbReference type="EMBL" id="VSRR010134236">
    <property type="protein sequence ID" value="MPD03020.1"/>
    <property type="molecule type" value="Genomic_DNA"/>
</dbReference>
<dbReference type="Proteomes" id="UP000324222">
    <property type="component" value="Unassembled WGS sequence"/>
</dbReference>
<evidence type="ECO:0000313" key="1">
    <source>
        <dbReference type="EMBL" id="MPD03020.1"/>
    </source>
</evidence>